<feature type="transmembrane region" description="Helical" evidence="1">
    <location>
        <begin position="57"/>
        <end position="74"/>
    </location>
</feature>
<name>A0ABT4EYU2_9BACI</name>
<reference evidence="2 3" key="1">
    <citation type="submission" date="2022-05" db="EMBL/GenBank/DDBJ databases">
        <title>Genome Sequencing of Bee-Associated Microbes.</title>
        <authorList>
            <person name="Dunlap C."/>
        </authorList>
    </citation>
    <scope>NUCLEOTIDE SEQUENCE [LARGE SCALE GENOMIC DNA]</scope>
    <source>
        <strain evidence="2 3">NRRL BD-083</strain>
    </source>
</reference>
<feature type="transmembrane region" description="Helical" evidence="1">
    <location>
        <begin position="116"/>
        <end position="142"/>
    </location>
</feature>
<dbReference type="RefSeq" id="WP_268639354.1">
    <property type="nucleotide sequence ID" value="NZ_JAMDLZ010000042.1"/>
</dbReference>
<sequence length="144" mass="17366">MKLNNINIQFGTLMLFLIVLVLVINIFGFVIRKLLGVERKKWFYYNHINERHKKLDWSVRIIFILFFISSYYMIDNDTLVIPRYFETWFILIVFLITSEMLRAFMEWKYAENKKDFVATIAEMVFMISIVFLVITTGFFGLFNV</sequence>
<comment type="caution">
    <text evidence="2">The sequence shown here is derived from an EMBL/GenBank/DDBJ whole genome shotgun (WGS) entry which is preliminary data.</text>
</comment>
<evidence type="ECO:0000256" key="1">
    <source>
        <dbReference type="SAM" id="Phobius"/>
    </source>
</evidence>
<protein>
    <submittedName>
        <fullName evidence="2">DUF4181 domain-containing protein</fullName>
    </submittedName>
</protein>
<dbReference type="EMBL" id="JAMDLZ010000042">
    <property type="protein sequence ID" value="MCY9549394.1"/>
    <property type="molecule type" value="Genomic_DNA"/>
</dbReference>
<keyword evidence="3" id="KW-1185">Reference proteome</keyword>
<feature type="transmembrane region" description="Helical" evidence="1">
    <location>
        <begin position="86"/>
        <end position="104"/>
    </location>
</feature>
<feature type="transmembrane region" description="Helical" evidence="1">
    <location>
        <begin position="6"/>
        <end position="31"/>
    </location>
</feature>
<gene>
    <name evidence="2" type="ORF">M5W82_21150</name>
</gene>
<accession>A0ABT4EYU2</accession>
<evidence type="ECO:0000313" key="2">
    <source>
        <dbReference type="EMBL" id="MCY9549394.1"/>
    </source>
</evidence>
<keyword evidence="1" id="KW-0812">Transmembrane</keyword>
<organism evidence="2 3">
    <name type="scientific">Lysinibacillus xylanilyticus</name>
    <dbReference type="NCBI Taxonomy" id="582475"/>
    <lineage>
        <taxon>Bacteria</taxon>
        <taxon>Bacillati</taxon>
        <taxon>Bacillota</taxon>
        <taxon>Bacilli</taxon>
        <taxon>Bacillales</taxon>
        <taxon>Bacillaceae</taxon>
        <taxon>Lysinibacillus</taxon>
    </lineage>
</organism>
<proteinExistence type="predicted"/>
<evidence type="ECO:0000313" key="3">
    <source>
        <dbReference type="Proteomes" id="UP001527052"/>
    </source>
</evidence>
<dbReference type="InterPro" id="IPR025441">
    <property type="entry name" value="DUF4181"/>
</dbReference>
<dbReference type="Proteomes" id="UP001527052">
    <property type="component" value="Unassembled WGS sequence"/>
</dbReference>
<dbReference type="Pfam" id="PF13789">
    <property type="entry name" value="DUF4181"/>
    <property type="match status" value="1"/>
</dbReference>
<keyword evidence="1" id="KW-0472">Membrane</keyword>
<keyword evidence="1" id="KW-1133">Transmembrane helix</keyword>